<name>F6G7U1_RALS8</name>
<dbReference type="CDD" id="cd08422">
    <property type="entry name" value="PBP2_CrgA_like"/>
    <property type="match status" value="1"/>
</dbReference>
<feature type="domain" description="HTH lysR-type" evidence="5">
    <location>
        <begin position="15"/>
        <end position="72"/>
    </location>
</feature>
<evidence type="ECO:0000313" key="7">
    <source>
        <dbReference type="Proteomes" id="UP000007953"/>
    </source>
</evidence>
<keyword evidence="2" id="KW-0805">Transcription regulation</keyword>
<evidence type="ECO:0000256" key="2">
    <source>
        <dbReference type="ARBA" id="ARBA00023015"/>
    </source>
</evidence>
<proteinExistence type="inferred from homology"/>
<dbReference type="AlphaFoldDB" id="F6G7U1"/>
<dbReference type="SUPFAM" id="SSF53850">
    <property type="entry name" value="Periplasmic binding protein-like II"/>
    <property type="match status" value="1"/>
</dbReference>
<keyword evidence="4" id="KW-0804">Transcription</keyword>
<evidence type="ECO:0000256" key="3">
    <source>
        <dbReference type="ARBA" id="ARBA00023125"/>
    </source>
</evidence>
<dbReference type="KEGG" id="rsn:RSPO_m00581"/>
<dbReference type="InterPro" id="IPR036390">
    <property type="entry name" value="WH_DNA-bd_sf"/>
</dbReference>
<dbReference type="GO" id="GO:0003700">
    <property type="term" value="F:DNA-binding transcription factor activity"/>
    <property type="evidence" value="ECO:0007669"/>
    <property type="project" value="InterPro"/>
</dbReference>
<dbReference type="Pfam" id="PF00126">
    <property type="entry name" value="HTH_1"/>
    <property type="match status" value="1"/>
</dbReference>
<dbReference type="InterPro" id="IPR036388">
    <property type="entry name" value="WH-like_DNA-bd_sf"/>
</dbReference>
<dbReference type="EMBL" id="CP002820">
    <property type="protein sequence ID" value="AEG71220.1"/>
    <property type="molecule type" value="Genomic_DNA"/>
</dbReference>
<evidence type="ECO:0000256" key="4">
    <source>
        <dbReference type="ARBA" id="ARBA00023163"/>
    </source>
</evidence>
<organism evidence="6 7">
    <name type="scientific">Ralstonia solanacearum (strain Po82)</name>
    <dbReference type="NCBI Taxonomy" id="1031711"/>
    <lineage>
        <taxon>Bacteria</taxon>
        <taxon>Pseudomonadati</taxon>
        <taxon>Pseudomonadota</taxon>
        <taxon>Betaproteobacteria</taxon>
        <taxon>Burkholderiales</taxon>
        <taxon>Burkholderiaceae</taxon>
        <taxon>Ralstonia</taxon>
        <taxon>Ralstonia solanacearum species complex</taxon>
    </lineage>
</organism>
<dbReference type="HOGENOM" id="CLU_039613_16_3_4"/>
<dbReference type="PANTHER" id="PTHR30537">
    <property type="entry name" value="HTH-TYPE TRANSCRIPTIONAL REGULATOR"/>
    <property type="match status" value="1"/>
</dbReference>
<sequence length="339" mass="37421">MMIIVAARRPLMAINELRSITTFIKAAELGSLRKAALELGISPQAASKALAQLEAHLDARLFHRTTRVMSLTDAGQRLFEDVQPSVLGMQRALETARSAKDEFAGPLRITGPRTTFQHILWRLVEEFCDMHPGIQPDVLLDDRIGNWVEDRVDVGFRLGPSPHEGVIARRLFPVQLPICGAPSYFEQYGMPGSLTDLASHRCSAYRHPSTGKVLPWRVKLGDEPADQPVVPTICSNDELFELQAVLAGKVLGQLAGITAAPYIRSGQLIPVLVDHMPNYASYFVYFGSRSSQPVRARAFIDLAVQRLSDSSEYVLTEKDLQAGRRRGRAVGRSARHGSS</sequence>
<gene>
    <name evidence="6" type="ordered locus">RSPO_m00581</name>
</gene>
<evidence type="ECO:0000256" key="1">
    <source>
        <dbReference type="ARBA" id="ARBA00009437"/>
    </source>
</evidence>
<keyword evidence="3" id="KW-0238">DNA-binding</keyword>
<keyword evidence="6" id="KW-0614">Plasmid</keyword>
<dbReference type="Pfam" id="PF03466">
    <property type="entry name" value="LysR_substrate"/>
    <property type="match status" value="1"/>
</dbReference>
<dbReference type="InterPro" id="IPR000847">
    <property type="entry name" value="LysR_HTH_N"/>
</dbReference>
<dbReference type="GO" id="GO:0003677">
    <property type="term" value="F:DNA binding"/>
    <property type="evidence" value="ECO:0007669"/>
    <property type="project" value="UniProtKB-KW"/>
</dbReference>
<evidence type="ECO:0000259" key="5">
    <source>
        <dbReference type="PROSITE" id="PS50931"/>
    </source>
</evidence>
<evidence type="ECO:0000313" key="6">
    <source>
        <dbReference type="EMBL" id="AEG71220.1"/>
    </source>
</evidence>
<dbReference type="InterPro" id="IPR058163">
    <property type="entry name" value="LysR-type_TF_proteobact-type"/>
</dbReference>
<dbReference type="SUPFAM" id="SSF46785">
    <property type="entry name" value="Winged helix' DNA-binding domain"/>
    <property type="match status" value="1"/>
</dbReference>
<dbReference type="InterPro" id="IPR005119">
    <property type="entry name" value="LysR_subst-bd"/>
</dbReference>
<protein>
    <submittedName>
        <fullName evidence="6">Transcriptional regulator of methionine biosynthesis (Lysr family)</fullName>
    </submittedName>
</protein>
<dbReference type="PATRIC" id="fig|1031711.3.peg.3806"/>
<comment type="similarity">
    <text evidence="1">Belongs to the LysR transcriptional regulatory family.</text>
</comment>
<dbReference type="PANTHER" id="PTHR30537:SF5">
    <property type="entry name" value="HTH-TYPE TRANSCRIPTIONAL ACTIVATOR TTDR-RELATED"/>
    <property type="match status" value="1"/>
</dbReference>
<accession>F6G7U1</accession>
<dbReference type="Gene3D" id="3.40.190.290">
    <property type="match status" value="1"/>
</dbReference>
<dbReference type="Gene3D" id="1.10.10.10">
    <property type="entry name" value="Winged helix-like DNA-binding domain superfamily/Winged helix DNA-binding domain"/>
    <property type="match status" value="1"/>
</dbReference>
<dbReference type="PROSITE" id="PS50931">
    <property type="entry name" value="HTH_LYSR"/>
    <property type="match status" value="1"/>
</dbReference>
<dbReference type="Proteomes" id="UP000007953">
    <property type="component" value="Plasmid megaplasmid"/>
</dbReference>
<reference evidence="6 7" key="1">
    <citation type="journal article" date="2011" name="J. Bacteriol.">
        <title>Complete genome sequence of the plant pathogen Ralstonia solanacearum strain Po82.</title>
        <authorList>
            <person name="Xu J."/>
            <person name="Zheng H.J."/>
            <person name="Liu L."/>
            <person name="Pan Z.C."/>
            <person name="Prior P."/>
            <person name="Tang B."/>
            <person name="Xu J.S."/>
            <person name="Zhang H."/>
            <person name="Tian Q."/>
            <person name="Zhang L.Q."/>
            <person name="Feng J."/>
        </authorList>
    </citation>
    <scope>NUCLEOTIDE SEQUENCE [LARGE SCALE GENOMIC DNA]</scope>
    <source>
        <strain evidence="6 7">Po82</strain>
        <plasmid evidence="6">megaplasmid</plasmid>
    </source>
</reference>
<geneLocation type="plasmid" evidence="7"/>